<dbReference type="GO" id="GO:0005975">
    <property type="term" value="P:carbohydrate metabolic process"/>
    <property type="evidence" value="ECO:0007669"/>
    <property type="project" value="InterPro"/>
</dbReference>
<keyword evidence="11" id="KW-0732">Signal</keyword>
<dbReference type="SUPFAM" id="SSF55681">
    <property type="entry name" value="Class II aaRS and biotin synthetases"/>
    <property type="match status" value="1"/>
</dbReference>
<evidence type="ECO:0000313" key="12">
    <source>
        <dbReference type="EMBL" id="THG22531.1"/>
    </source>
</evidence>
<feature type="active site" evidence="9">
    <location>
        <position position="557"/>
    </location>
</feature>
<reference evidence="12 13" key="1">
    <citation type="journal article" date="2018" name="Proc. Natl. Acad. Sci. U.S.A.">
        <title>Draft genome sequence of Camellia sinensis var. sinensis provides insights into the evolution of the tea genome and tea quality.</title>
        <authorList>
            <person name="Wei C."/>
            <person name="Yang H."/>
            <person name="Wang S."/>
            <person name="Zhao J."/>
            <person name="Liu C."/>
            <person name="Gao L."/>
            <person name="Xia E."/>
            <person name="Lu Y."/>
            <person name="Tai Y."/>
            <person name="She G."/>
            <person name="Sun J."/>
            <person name="Cao H."/>
            <person name="Tong W."/>
            <person name="Gao Q."/>
            <person name="Li Y."/>
            <person name="Deng W."/>
            <person name="Jiang X."/>
            <person name="Wang W."/>
            <person name="Chen Q."/>
            <person name="Zhang S."/>
            <person name="Li H."/>
            <person name="Wu J."/>
            <person name="Wang P."/>
            <person name="Li P."/>
            <person name="Shi C."/>
            <person name="Zheng F."/>
            <person name="Jian J."/>
            <person name="Huang B."/>
            <person name="Shan D."/>
            <person name="Shi M."/>
            <person name="Fang C."/>
            <person name="Yue Y."/>
            <person name="Li F."/>
            <person name="Li D."/>
            <person name="Wei S."/>
            <person name="Han B."/>
            <person name="Jiang C."/>
            <person name="Yin Y."/>
            <person name="Xia T."/>
            <person name="Zhang Z."/>
            <person name="Bennetzen J.L."/>
            <person name="Zhao S."/>
            <person name="Wan X."/>
        </authorList>
    </citation>
    <scope>NUCLEOTIDE SEQUENCE [LARGE SCALE GENOMIC DNA]</scope>
    <source>
        <strain evidence="13">cv. Shuchazao</strain>
        <tissue evidence="12">Leaf</tissue>
    </source>
</reference>
<proteinExistence type="inferred from homology"/>
<protein>
    <recommendedName>
        <fullName evidence="14">Polygalacturonase</fullName>
    </recommendedName>
</protein>
<dbReference type="SUPFAM" id="SSF55186">
    <property type="entry name" value="ThrRS/AlaRS common domain"/>
    <property type="match status" value="1"/>
</dbReference>
<evidence type="ECO:0000256" key="11">
    <source>
        <dbReference type="SAM" id="SignalP"/>
    </source>
</evidence>
<dbReference type="SUPFAM" id="SSF51126">
    <property type="entry name" value="Pectin lyase-like"/>
    <property type="match status" value="1"/>
</dbReference>
<dbReference type="EMBL" id="SDRB02000820">
    <property type="protein sequence ID" value="THG22531.1"/>
    <property type="molecule type" value="Genomic_DNA"/>
</dbReference>
<gene>
    <name evidence="12" type="ORF">TEA_025064</name>
</gene>
<keyword evidence="13" id="KW-1185">Reference proteome</keyword>
<dbReference type="Gene3D" id="3.30.980.10">
    <property type="entry name" value="Threonyl-trna Synthetase, Chain A, domain 2"/>
    <property type="match status" value="1"/>
</dbReference>
<evidence type="ECO:0000256" key="9">
    <source>
        <dbReference type="PROSITE-ProRule" id="PRU10052"/>
    </source>
</evidence>
<dbReference type="Gene3D" id="3.30.930.10">
    <property type="entry name" value="Bira Bifunctional Protein, Domain 2"/>
    <property type="match status" value="1"/>
</dbReference>
<keyword evidence="5 10" id="KW-0378">Hydrolase</keyword>
<dbReference type="InterPro" id="IPR045864">
    <property type="entry name" value="aa-tRNA-synth_II/BPL/LPL"/>
</dbReference>
<evidence type="ECO:0000256" key="7">
    <source>
        <dbReference type="ARBA" id="ARBA00023295"/>
    </source>
</evidence>
<dbReference type="PANTHER" id="PTHR31375">
    <property type="match status" value="1"/>
</dbReference>
<evidence type="ECO:0000256" key="1">
    <source>
        <dbReference type="ARBA" id="ARBA00004191"/>
    </source>
</evidence>
<evidence type="ECO:0000256" key="4">
    <source>
        <dbReference type="ARBA" id="ARBA00022525"/>
    </source>
</evidence>
<dbReference type="STRING" id="542762.A0A4S4EZJ1"/>
<comment type="similarity">
    <text evidence="2 10">Belongs to the glycosyl hydrolase 28 family.</text>
</comment>
<dbReference type="FunFam" id="2.160.20.10:FF:000004">
    <property type="entry name" value="Pectin lyase-like superfamily protein"/>
    <property type="match status" value="1"/>
</dbReference>
<dbReference type="InterPro" id="IPR012334">
    <property type="entry name" value="Pectin_lyas_fold"/>
</dbReference>
<comment type="caution">
    <text evidence="12">The sequence shown here is derived from an EMBL/GenBank/DDBJ whole genome shotgun (WGS) entry which is preliminary data.</text>
</comment>
<keyword evidence="8" id="KW-0961">Cell wall biogenesis/degradation</keyword>
<evidence type="ECO:0000313" key="13">
    <source>
        <dbReference type="Proteomes" id="UP000306102"/>
    </source>
</evidence>
<dbReference type="SMART" id="SM00710">
    <property type="entry name" value="PbH1"/>
    <property type="match status" value="5"/>
</dbReference>
<accession>A0A4S4EZJ1</accession>
<dbReference type="InterPro" id="IPR018163">
    <property type="entry name" value="Thr/Ala-tRNA-synth_IIc_edit"/>
</dbReference>
<dbReference type="InterPro" id="IPR011050">
    <property type="entry name" value="Pectin_lyase_fold/virulence"/>
</dbReference>
<dbReference type="Gene3D" id="2.160.20.10">
    <property type="entry name" value="Single-stranded right-handed beta-helix, Pectin lyase-like"/>
    <property type="match status" value="1"/>
</dbReference>
<keyword evidence="6" id="KW-0648">Protein biosynthesis</keyword>
<evidence type="ECO:0000256" key="10">
    <source>
        <dbReference type="RuleBase" id="RU361169"/>
    </source>
</evidence>
<dbReference type="GO" id="GO:0004650">
    <property type="term" value="F:polygalacturonase activity"/>
    <property type="evidence" value="ECO:0007669"/>
    <property type="project" value="InterPro"/>
</dbReference>
<dbReference type="GO" id="GO:0000166">
    <property type="term" value="F:nucleotide binding"/>
    <property type="evidence" value="ECO:0007669"/>
    <property type="project" value="InterPro"/>
</dbReference>
<sequence length="717" mass="78338">MACHLTLSALPLSFGLSTNPTSFSLYSPPKTSSPPRKKLGFSLSIPTGMDSSVNSSHVCSCDGHGCSKALPRCVMNGGTFVVGPMLSLLGNIDRKSVELKPVAGAYWRGHTNKLMLQRIYGTAWEDEKQLKAYLHFKEVAKHWDHRCLGQDLDLFSIQVDFICSCNETVFCNFLWESKALRRSWWRFGVLASKGGHCKTHNRRCLEKNSHGTWLDLLYIPHVAKADLWKISGHLDFYKENMYDPMKIDEELYQLRPMNCAYHILVYKEAALLKPKASGIRAEVCKLIRNAEKQKIPLMAVVGLKELKHKWLQLDLGLVGSLGPWQLMILLAEPAQTIKAQSGVFDVTKYGAKVGNTDISQAILSAWKEACASTSASKIVVPAGTYLMNEVTLQGPCKGPIELQIQGTLKAPDDPGQFKQAGWLTIQRVDQFTLSGTGTLDGQGPTAWSQNHCDKNPECKQFAMNMRFNSVTNSVVRNITSLDSKNFHVNLLGCKNMTFDHFTITAPENSVNTDGIHIGRSSGINIIDSKIKTGDDCVSVGHGSQQITVERVTCGPGHGISVGSLGRYKNEQPVSGVTVKNCTLINTSNGVRVKTWPASPAAGTAADMHFEDIIMNNVGNPVVIDQEYCPYNQCTSKEPSLVKISNVSFKNIRGTSSTRVAVKLVCSKGNPCENVEIGDIDLSYSGAGGPATSQCANIKPSFSGKQNPPTCVNSAQSS</sequence>
<dbReference type="GO" id="GO:0006412">
    <property type="term" value="P:translation"/>
    <property type="evidence" value="ECO:0007669"/>
    <property type="project" value="UniProtKB-KW"/>
</dbReference>
<evidence type="ECO:0008006" key="14">
    <source>
        <dbReference type="Google" id="ProtNLM"/>
    </source>
</evidence>
<dbReference type="AlphaFoldDB" id="A0A4S4EZJ1"/>
<evidence type="ECO:0000256" key="5">
    <source>
        <dbReference type="ARBA" id="ARBA00022801"/>
    </source>
</evidence>
<name>A0A4S4EZJ1_CAMSN</name>
<dbReference type="Proteomes" id="UP000306102">
    <property type="component" value="Unassembled WGS sequence"/>
</dbReference>
<keyword evidence="3" id="KW-0134">Cell wall</keyword>
<organism evidence="12 13">
    <name type="scientific">Camellia sinensis var. sinensis</name>
    <name type="common">China tea</name>
    <dbReference type="NCBI Taxonomy" id="542762"/>
    <lineage>
        <taxon>Eukaryota</taxon>
        <taxon>Viridiplantae</taxon>
        <taxon>Streptophyta</taxon>
        <taxon>Embryophyta</taxon>
        <taxon>Tracheophyta</taxon>
        <taxon>Spermatophyta</taxon>
        <taxon>Magnoliopsida</taxon>
        <taxon>eudicotyledons</taxon>
        <taxon>Gunneridae</taxon>
        <taxon>Pentapetalae</taxon>
        <taxon>asterids</taxon>
        <taxon>Ericales</taxon>
        <taxon>Theaceae</taxon>
        <taxon>Camellia</taxon>
    </lineage>
</organism>
<evidence type="ECO:0000256" key="3">
    <source>
        <dbReference type="ARBA" id="ARBA00022512"/>
    </source>
</evidence>
<evidence type="ECO:0000256" key="6">
    <source>
        <dbReference type="ARBA" id="ARBA00022917"/>
    </source>
</evidence>
<dbReference type="InterPro" id="IPR006626">
    <property type="entry name" value="PbH1"/>
</dbReference>
<dbReference type="InterPro" id="IPR000743">
    <property type="entry name" value="Glyco_hydro_28"/>
</dbReference>
<comment type="subcellular location">
    <subcellularLocation>
        <location evidence="1">Secreted</location>
        <location evidence="1">Cell wall</location>
    </subcellularLocation>
</comment>
<keyword evidence="4" id="KW-0964">Secreted</keyword>
<dbReference type="Pfam" id="PF00295">
    <property type="entry name" value="Glyco_hydro_28"/>
    <property type="match status" value="1"/>
</dbReference>
<dbReference type="GO" id="GO:0071555">
    <property type="term" value="P:cell wall organization"/>
    <property type="evidence" value="ECO:0007669"/>
    <property type="project" value="UniProtKB-KW"/>
</dbReference>
<keyword evidence="7 10" id="KW-0326">Glycosidase</keyword>
<dbReference type="PROSITE" id="PS00502">
    <property type="entry name" value="POLYGALACTURONASE"/>
    <property type="match status" value="1"/>
</dbReference>
<feature type="chain" id="PRO_5020932461" description="Polygalacturonase" evidence="11">
    <location>
        <begin position="18"/>
        <end position="717"/>
    </location>
</feature>
<evidence type="ECO:0000256" key="2">
    <source>
        <dbReference type="ARBA" id="ARBA00008834"/>
    </source>
</evidence>
<evidence type="ECO:0000256" key="8">
    <source>
        <dbReference type="ARBA" id="ARBA00023316"/>
    </source>
</evidence>
<feature type="signal peptide" evidence="11">
    <location>
        <begin position="1"/>
        <end position="17"/>
    </location>
</feature>